<evidence type="ECO:0000256" key="1">
    <source>
        <dbReference type="SAM" id="Phobius"/>
    </source>
</evidence>
<feature type="transmembrane region" description="Helical" evidence="1">
    <location>
        <begin position="7"/>
        <end position="26"/>
    </location>
</feature>
<gene>
    <name evidence="2" type="ORF">FB550_10596</name>
</gene>
<sequence length="446" mass="50368">MKREQAIIIGGGMAGKLIAAAISPYFHHVQILEKDSKPENKNTVRKGVPQAHHIHALLHAGDHALERLFPGFQKDMVKRGSIKIDSLRDLAWFHHGVWKLRFKSGETTLLQTRPLLEAYVEERVNQIPNVSYSYGIKVQSYLLMDNDRKVCGVEVLEENKIKKINGDLVIDTSGSASFTKEWLEKQGRTVPEEKVDIGLCYATRKFTLPEPPNDFKIKLIYPNPPEQTLGGTLSMVEDNQYIVTLIGYLNTLIPGEVKNLEGFKEMAAKLPLPDIYQALQKGTSITETAIYQVPQIKWCHFEKMALPDGLLVAGDSICRIDPVFGQGMSIAALEALAIRDYFASSSQVDQLKKLQKQLAKIIAPVWSMVLCEDFRYSEVKGKKPFGLILQQWYVKKIFLLSASNKEIYQDFVKVMNLVRSAAILFKPNTVKEVLKHKNDDVEKVDS</sequence>
<dbReference type="Gene3D" id="3.50.50.60">
    <property type="entry name" value="FAD/NAD(P)-binding domain"/>
    <property type="match status" value="1"/>
</dbReference>
<protein>
    <submittedName>
        <fullName evidence="2">2-polyprenyl-6-methoxyphenol hydroxylase-like FAD-dependent oxidoreductase</fullName>
    </submittedName>
</protein>
<dbReference type="SUPFAM" id="SSF51905">
    <property type="entry name" value="FAD/NAD(P)-binding domain"/>
    <property type="match status" value="1"/>
</dbReference>
<keyword evidence="1" id="KW-1133">Transmembrane helix</keyword>
<evidence type="ECO:0000313" key="3">
    <source>
        <dbReference type="Proteomes" id="UP000319671"/>
    </source>
</evidence>
<proteinExistence type="predicted"/>
<comment type="caution">
    <text evidence="2">The sequence shown here is derived from an EMBL/GenBank/DDBJ whole genome shotgun (WGS) entry which is preliminary data.</text>
</comment>
<accession>A0A561DEX1</accession>
<keyword evidence="1" id="KW-0812">Transmembrane</keyword>
<dbReference type="InterPro" id="IPR036188">
    <property type="entry name" value="FAD/NAD-bd_sf"/>
</dbReference>
<dbReference type="EMBL" id="VIVN01000005">
    <property type="protein sequence ID" value="TWE01729.1"/>
    <property type="molecule type" value="Genomic_DNA"/>
</dbReference>
<organism evidence="2 3">
    <name type="scientific">Neobacillus bataviensis</name>
    <dbReference type="NCBI Taxonomy" id="220685"/>
    <lineage>
        <taxon>Bacteria</taxon>
        <taxon>Bacillati</taxon>
        <taxon>Bacillota</taxon>
        <taxon>Bacilli</taxon>
        <taxon>Bacillales</taxon>
        <taxon>Bacillaceae</taxon>
        <taxon>Neobacillus</taxon>
    </lineage>
</organism>
<dbReference type="PANTHER" id="PTHR43422">
    <property type="entry name" value="THIAMINE THIAZOLE SYNTHASE"/>
    <property type="match status" value="1"/>
</dbReference>
<reference evidence="2 3" key="1">
    <citation type="submission" date="2019-06" db="EMBL/GenBank/DDBJ databases">
        <title>Sorghum-associated microbial communities from plants grown in Nebraska, USA.</title>
        <authorList>
            <person name="Schachtman D."/>
        </authorList>
    </citation>
    <scope>NUCLEOTIDE SEQUENCE [LARGE SCALE GENOMIC DNA]</scope>
    <source>
        <strain evidence="2 3">2482</strain>
    </source>
</reference>
<keyword evidence="1" id="KW-0472">Membrane</keyword>
<name>A0A561DEX1_9BACI</name>
<dbReference type="PANTHER" id="PTHR43422:SF3">
    <property type="entry name" value="THIAMINE THIAZOLE SYNTHASE"/>
    <property type="match status" value="1"/>
</dbReference>
<evidence type="ECO:0000313" key="2">
    <source>
        <dbReference type="EMBL" id="TWE01729.1"/>
    </source>
</evidence>
<dbReference type="Proteomes" id="UP000319671">
    <property type="component" value="Unassembled WGS sequence"/>
</dbReference>
<dbReference type="RefSeq" id="WP_144564976.1">
    <property type="nucleotide sequence ID" value="NZ_VIVN01000005.1"/>
</dbReference>
<dbReference type="AlphaFoldDB" id="A0A561DEX1"/>
<keyword evidence="3" id="KW-1185">Reference proteome</keyword>